<evidence type="ECO:0000313" key="1">
    <source>
        <dbReference type="EMBL" id="HJF33940.1"/>
    </source>
</evidence>
<gene>
    <name evidence="1" type="ORF">K8V56_19420</name>
</gene>
<organism evidence="1 2">
    <name type="scientific">Sporosarcina psychrophila</name>
    <name type="common">Bacillus psychrophilus</name>
    <dbReference type="NCBI Taxonomy" id="1476"/>
    <lineage>
        <taxon>Bacteria</taxon>
        <taxon>Bacillati</taxon>
        <taxon>Bacillota</taxon>
        <taxon>Bacilli</taxon>
        <taxon>Bacillales</taxon>
        <taxon>Caryophanaceae</taxon>
        <taxon>Sporosarcina</taxon>
    </lineage>
</organism>
<proteinExistence type="predicted"/>
<dbReference type="Proteomes" id="UP000698173">
    <property type="component" value="Unassembled WGS sequence"/>
</dbReference>
<comment type="caution">
    <text evidence="1">The sequence shown here is derived from an EMBL/GenBank/DDBJ whole genome shotgun (WGS) entry which is preliminary data.</text>
</comment>
<accession>A0A921KEM6</accession>
<dbReference type="EMBL" id="DYWT01000288">
    <property type="protein sequence ID" value="HJF33940.1"/>
    <property type="molecule type" value="Genomic_DNA"/>
</dbReference>
<sequence length="117" mass="13832">MNDWLMDSLLRSEVKKLSEEKRSLYQFIVEIEDCLVQSAETPDHFLSLLVEYSPYELAGRHFDFPIKKVVSLMNAIELELDEKIEIRCTRLKWIDYTAQLEQTADLDGEKQLFLFIN</sequence>
<evidence type="ECO:0000313" key="2">
    <source>
        <dbReference type="Proteomes" id="UP000698173"/>
    </source>
</evidence>
<reference evidence="1" key="2">
    <citation type="submission" date="2021-09" db="EMBL/GenBank/DDBJ databases">
        <authorList>
            <person name="Gilroy R."/>
        </authorList>
    </citation>
    <scope>NUCLEOTIDE SEQUENCE</scope>
    <source>
        <strain evidence="1">CHK171-7178</strain>
    </source>
</reference>
<protein>
    <submittedName>
        <fullName evidence="1">Uncharacterized protein</fullName>
    </submittedName>
</protein>
<dbReference type="AlphaFoldDB" id="A0A921KEM6"/>
<name>A0A921KEM6_SPOPS</name>
<reference evidence="1" key="1">
    <citation type="journal article" date="2021" name="PeerJ">
        <title>Extensive microbial diversity within the chicken gut microbiome revealed by metagenomics and culture.</title>
        <authorList>
            <person name="Gilroy R."/>
            <person name="Ravi A."/>
            <person name="Getino M."/>
            <person name="Pursley I."/>
            <person name="Horton D.L."/>
            <person name="Alikhan N.F."/>
            <person name="Baker D."/>
            <person name="Gharbi K."/>
            <person name="Hall N."/>
            <person name="Watson M."/>
            <person name="Adriaenssens E.M."/>
            <person name="Foster-Nyarko E."/>
            <person name="Jarju S."/>
            <person name="Secka A."/>
            <person name="Antonio M."/>
            <person name="Oren A."/>
            <person name="Chaudhuri R.R."/>
            <person name="La Ragione R."/>
            <person name="Hildebrand F."/>
            <person name="Pallen M.J."/>
        </authorList>
    </citation>
    <scope>NUCLEOTIDE SEQUENCE</scope>
    <source>
        <strain evidence="1">CHK171-7178</strain>
    </source>
</reference>